<evidence type="ECO:0000313" key="15">
    <source>
        <dbReference type="EnsemblMetazoa" id="CLYHEMP022129.1"/>
    </source>
</evidence>
<dbReference type="GO" id="GO:0016594">
    <property type="term" value="F:glycine binding"/>
    <property type="evidence" value="ECO:0007669"/>
    <property type="project" value="TreeGrafter"/>
</dbReference>
<dbReference type="Gene3D" id="3.30.46.10">
    <property type="entry name" value="Glycine N-methyltransferase, chain A, domain 1"/>
    <property type="match status" value="1"/>
</dbReference>
<dbReference type="CDD" id="cd02440">
    <property type="entry name" value="AdoMet_MTases"/>
    <property type="match status" value="1"/>
</dbReference>
<proteinExistence type="inferred from homology"/>
<feature type="binding site" evidence="13">
    <location>
        <position position="50"/>
    </location>
    <ligand>
        <name>S-adenosyl-L-methionine</name>
        <dbReference type="ChEBI" id="CHEBI:59789"/>
    </ligand>
</feature>
<dbReference type="PROSITE" id="PS51600">
    <property type="entry name" value="SAM_GNMT"/>
    <property type="match status" value="1"/>
</dbReference>
<reference evidence="15" key="1">
    <citation type="submission" date="2021-01" db="UniProtKB">
        <authorList>
            <consortium name="EnsemblMetazoa"/>
        </authorList>
    </citation>
    <scope>IDENTIFICATION</scope>
</reference>
<protein>
    <recommendedName>
        <fullName evidence="4">Glycine N-methyltransferase</fullName>
        <ecNumber evidence="3">2.1.1.20</ecNumber>
    </recommendedName>
</protein>
<evidence type="ECO:0000256" key="12">
    <source>
        <dbReference type="PIRNR" id="PIRNR000385"/>
    </source>
</evidence>
<keyword evidence="16" id="KW-1185">Reference proteome</keyword>
<keyword evidence="6" id="KW-0597">Phosphoprotein</keyword>
<dbReference type="Gene3D" id="3.40.50.150">
    <property type="entry name" value="Vaccinia Virus protein VP39"/>
    <property type="match status" value="1"/>
</dbReference>
<evidence type="ECO:0000256" key="10">
    <source>
        <dbReference type="ARBA" id="ARBA00022954"/>
    </source>
</evidence>
<dbReference type="GO" id="GO:1901052">
    <property type="term" value="P:sarcosine metabolic process"/>
    <property type="evidence" value="ECO:0007669"/>
    <property type="project" value="TreeGrafter"/>
</dbReference>
<dbReference type="InterPro" id="IPR041698">
    <property type="entry name" value="Methyltransf_25"/>
</dbReference>
<dbReference type="GO" id="GO:0017174">
    <property type="term" value="F:glycine N-methyltransferase activity"/>
    <property type="evidence" value="ECO:0007669"/>
    <property type="project" value="UniProtKB-EC"/>
</dbReference>
<feature type="domain" description="Methyltransferase" evidence="14">
    <location>
        <begin position="70"/>
        <end position="180"/>
    </location>
</feature>
<name>A0A7M5XES0_9CNID</name>
<dbReference type="InterPro" id="IPR029063">
    <property type="entry name" value="SAM-dependent_MTases_sf"/>
</dbReference>
<feature type="binding site" evidence="13">
    <location>
        <position position="40"/>
    </location>
    <ligand>
        <name>S-adenosyl-L-methionine</name>
        <dbReference type="ChEBI" id="CHEBI:59789"/>
    </ligand>
</feature>
<evidence type="ECO:0000256" key="5">
    <source>
        <dbReference type="ARBA" id="ARBA00022490"/>
    </source>
</evidence>
<feature type="binding site" evidence="13">
    <location>
        <position position="31"/>
    </location>
    <ligand>
        <name>S-adenosyl-L-methionine</name>
        <dbReference type="ChEBI" id="CHEBI:59789"/>
    </ligand>
</feature>
<comment type="subunit">
    <text evidence="2">Homotetramer.</text>
</comment>
<evidence type="ECO:0000256" key="2">
    <source>
        <dbReference type="ARBA" id="ARBA00011881"/>
    </source>
</evidence>
<dbReference type="GO" id="GO:0005829">
    <property type="term" value="C:cytosol"/>
    <property type="evidence" value="ECO:0007669"/>
    <property type="project" value="TreeGrafter"/>
</dbReference>
<keyword evidence="7 12" id="KW-0489">Methyltransferase</keyword>
<dbReference type="GO" id="GO:0051289">
    <property type="term" value="P:protein homotetramerization"/>
    <property type="evidence" value="ECO:0007669"/>
    <property type="project" value="TreeGrafter"/>
</dbReference>
<dbReference type="AlphaFoldDB" id="A0A7M5XES0"/>
<evidence type="ECO:0000256" key="11">
    <source>
        <dbReference type="ARBA" id="ARBA00048261"/>
    </source>
</evidence>
<dbReference type="PIRSF" id="PIRSF000385">
    <property type="entry name" value="Gly_N-mtase"/>
    <property type="match status" value="1"/>
</dbReference>
<dbReference type="GO" id="GO:0006111">
    <property type="term" value="P:regulation of gluconeogenesis"/>
    <property type="evidence" value="ECO:0007669"/>
    <property type="project" value="TreeGrafter"/>
</dbReference>
<evidence type="ECO:0000259" key="14">
    <source>
        <dbReference type="Pfam" id="PF13649"/>
    </source>
</evidence>
<comment type="catalytic activity">
    <reaction evidence="11">
        <text>glycine + S-adenosyl-L-methionine = sarcosine + S-adenosyl-L-homocysteine + H(+)</text>
        <dbReference type="Rhea" id="RHEA:19937"/>
        <dbReference type="ChEBI" id="CHEBI:15378"/>
        <dbReference type="ChEBI" id="CHEBI:57305"/>
        <dbReference type="ChEBI" id="CHEBI:57433"/>
        <dbReference type="ChEBI" id="CHEBI:57856"/>
        <dbReference type="ChEBI" id="CHEBI:59789"/>
        <dbReference type="EC" id="2.1.1.20"/>
    </reaction>
    <physiologicalReaction direction="left-to-right" evidence="11">
        <dbReference type="Rhea" id="RHEA:19938"/>
    </physiologicalReaction>
</comment>
<dbReference type="GO" id="GO:1904047">
    <property type="term" value="F:S-adenosyl-L-methionine binding"/>
    <property type="evidence" value="ECO:0007669"/>
    <property type="project" value="TreeGrafter"/>
</dbReference>
<organism evidence="15 16">
    <name type="scientific">Clytia hemisphaerica</name>
    <dbReference type="NCBI Taxonomy" id="252671"/>
    <lineage>
        <taxon>Eukaryota</taxon>
        <taxon>Metazoa</taxon>
        <taxon>Cnidaria</taxon>
        <taxon>Hydrozoa</taxon>
        <taxon>Hydroidolina</taxon>
        <taxon>Leptothecata</taxon>
        <taxon>Obeliida</taxon>
        <taxon>Clytiidae</taxon>
        <taxon>Clytia</taxon>
    </lineage>
</organism>
<evidence type="ECO:0000256" key="9">
    <source>
        <dbReference type="ARBA" id="ARBA00022691"/>
    </source>
</evidence>
<evidence type="ECO:0000256" key="3">
    <source>
        <dbReference type="ARBA" id="ARBA00011999"/>
    </source>
</evidence>
<dbReference type="RefSeq" id="XP_066922493.1">
    <property type="nucleotide sequence ID" value="XM_067066392.1"/>
</dbReference>
<feature type="binding site" evidence="13">
    <location>
        <position position="95"/>
    </location>
    <ligand>
        <name>S-adenosyl-L-methionine</name>
        <dbReference type="ChEBI" id="CHEBI:59789"/>
    </ligand>
</feature>
<dbReference type="SUPFAM" id="SSF53335">
    <property type="entry name" value="S-adenosyl-L-methionine-dependent methyltransferases"/>
    <property type="match status" value="1"/>
</dbReference>
<dbReference type="EnsemblMetazoa" id="CLYHEMT022129.1">
    <property type="protein sequence ID" value="CLYHEMP022129.1"/>
    <property type="gene ID" value="CLYHEMG022129"/>
</dbReference>
<evidence type="ECO:0000256" key="6">
    <source>
        <dbReference type="ARBA" id="ARBA00022553"/>
    </source>
</evidence>
<evidence type="ECO:0000313" key="16">
    <source>
        <dbReference type="Proteomes" id="UP000594262"/>
    </source>
</evidence>
<keyword evidence="5" id="KW-0963">Cytoplasm</keyword>
<evidence type="ECO:0000256" key="8">
    <source>
        <dbReference type="ARBA" id="ARBA00022679"/>
    </source>
</evidence>
<evidence type="ECO:0000256" key="4">
    <source>
        <dbReference type="ARBA" id="ARBA00019972"/>
    </source>
</evidence>
<dbReference type="GO" id="GO:0042802">
    <property type="term" value="F:identical protein binding"/>
    <property type="evidence" value="ECO:0007669"/>
    <property type="project" value="TreeGrafter"/>
</dbReference>
<dbReference type="GO" id="GO:0046498">
    <property type="term" value="P:S-adenosylhomocysteine metabolic process"/>
    <property type="evidence" value="ECO:0007669"/>
    <property type="project" value="TreeGrafter"/>
</dbReference>
<sequence length="303" mass="34525">MSSSTNITARIDGVFRTRTPGVAATGVPDQYADGKAARIWKKYVGEQKKRTTFYKEKVCGILREFDCKNVLDAATGTGVDSIMLLEEGFTVTSVDASDKMLKQALKIRWERRKEEIYDKWVIEEGNWLSLKESAIDIPNDGFDAIICMGNSFAHLPDFDGDQSSHRHAIENFYECLRPGGILVIDHRNYDHICAGGKAPMKNIYYSSDSKVDIKTSVLMVDGKYHMVTLDYTVYPEDYEEGQKVDDKSLSKFRLSYYPHLLKKFNKLLKGVFGEDSNHRILGDFEQLKEGDNPAYYIHVIQKK</sequence>
<dbReference type="InterPro" id="IPR014369">
    <property type="entry name" value="Gly/Sar_N_MeTrfase"/>
</dbReference>
<comment type="similarity">
    <text evidence="12">Belongs to the class I-like SAM-binding methyltransferase superfamily. Glycine N-methyltransferase family.</text>
</comment>
<dbReference type="PANTHER" id="PTHR16458">
    <property type="entry name" value="GLYCINE N-METHYLTRANSFERASE"/>
    <property type="match status" value="1"/>
</dbReference>
<dbReference type="FunFam" id="3.40.50.150:FF:000113">
    <property type="entry name" value="Glycine N-methyltransferase"/>
    <property type="match status" value="1"/>
</dbReference>
<keyword evidence="9 12" id="KW-0949">S-adenosyl-L-methionine</keyword>
<dbReference type="GO" id="GO:0032259">
    <property type="term" value="P:methylation"/>
    <property type="evidence" value="ECO:0007669"/>
    <property type="project" value="UniProtKB-KW"/>
</dbReference>
<keyword evidence="10" id="KW-0290">Folate-binding</keyword>
<evidence type="ECO:0000256" key="13">
    <source>
        <dbReference type="PIRSR" id="PIRSR000385-2"/>
    </source>
</evidence>
<dbReference type="Pfam" id="PF13649">
    <property type="entry name" value="Methyltransf_25"/>
    <property type="match status" value="1"/>
</dbReference>
<evidence type="ECO:0000256" key="7">
    <source>
        <dbReference type="ARBA" id="ARBA00022603"/>
    </source>
</evidence>
<comment type="subcellular location">
    <subcellularLocation>
        <location evidence="1">Cytoplasm</location>
    </subcellularLocation>
</comment>
<dbReference type="GO" id="GO:0006730">
    <property type="term" value="P:one-carbon metabolic process"/>
    <property type="evidence" value="ECO:0007669"/>
    <property type="project" value="TreeGrafter"/>
</dbReference>
<dbReference type="Proteomes" id="UP000594262">
    <property type="component" value="Unplaced"/>
</dbReference>
<keyword evidence="8 12" id="KW-0808">Transferase</keyword>
<evidence type="ECO:0000256" key="1">
    <source>
        <dbReference type="ARBA" id="ARBA00004496"/>
    </source>
</evidence>
<dbReference type="GeneID" id="136809837"/>
<dbReference type="OrthoDB" id="3647at2759"/>
<feature type="binding site" evidence="13">
    <location>
        <position position="74"/>
    </location>
    <ligand>
        <name>S-adenosyl-L-methionine</name>
        <dbReference type="ChEBI" id="CHEBI:59789"/>
    </ligand>
</feature>
<dbReference type="PANTHER" id="PTHR16458:SF2">
    <property type="entry name" value="GLYCINE N-METHYLTRANSFERASE"/>
    <property type="match status" value="1"/>
</dbReference>
<dbReference type="GO" id="GO:0046500">
    <property type="term" value="P:S-adenosylmethionine metabolic process"/>
    <property type="evidence" value="ECO:0007669"/>
    <property type="project" value="TreeGrafter"/>
</dbReference>
<accession>A0A7M5XES0</accession>
<dbReference type="GO" id="GO:0005542">
    <property type="term" value="F:folic acid binding"/>
    <property type="evidence" value="ECO:0007669"/>
    <property type="project" value="UniProtKB-KW"/>
</dbReference>
<feature type="binding site" evidence="13">
    <location>
        <begin position="126"/>
        <end position="127"/>
    </location>
    <ligand>
        <name>S-adenosyl-L-methionine</name>
        <dbReference type="ChEBI" id="CHEBI:59789"/>
    </ligand>
</feature>
<dbReference type="EC" id="2.1.1.20" evidence="3"/>